<dbReference type="STRING" id="131310.A0A0N4ZCI2"/>
<protein>
    <submittedName>
        <fullName evidence="3">PH domain-containing protein</fullName>
    </submittedName>
</protein>
<evidence type="ECO:0000313" key="2">
    <source>
        <dbReference type="Proteomes" id="UP000038045"/>
    </source>
</evidence>
<feature type="region of interest" description="Disordered" evidence="1">
    <location>
        <begin position="548"/>
        <end position="573"/>
    </location>
</feature>
<name>A0A0N4ZCI2_PARTI</name>
<sequence length="1094" mass="122583">MYISSDVTVSDNFNQPQGTVLCFECNNGSFDECNTLCAGESCYMLLTLPLSLENITSYGCISNYNGSGCINNNITNDILCYCSTSWCNYPSILNNLTEMESQYFYYEETTPIENTLDYTTVANPFLNISKRSTNDTEENIFDYINYLELLEEFSEYISNITDIKQSSSSDEDDGNNLDEDKLLQMLNRLNMIFDERLQQVTNDLQRNINPLIDLIKENIEKVDHINNLNNHENKNKPTSSYYDYENGASSGKNIFLFNIFKQIFGNQQNYMFYSYSNNKEFTSESLQQSYFNKLINVEEEELIELENAVLSFDTNINAFILEVPNSDLTVKHTIIKRDISTGNFSIIDSIATFIGSFVYSFGEKLGVVAGSVGRTLIDGLQISIQEQMNQTLSAATLAFNTYTQLLLSKIMAVIANYVAKAQSRKRRSSFIDLSKKYDLKNYHYLYYRIKREDDNFTNIPMASIQEDYLLNHNETPTLYNDVLDKILANSSASTSFNDSEPFVPVLEDTLMPITNKPDILSNYSNGVPSIFETYGSFSVLTKNNTQSSNLSLTTTTNNNEASNNNNTSGTTSLPNMANLTTISNLITTDISTIVPTTIGSIHSSDSTINSIITSLITSVTTKSTLVPTTPNIESTIETTTKVVNQTTTSLVNTTIEFITSTTIHTTTYSITTAPIYLSEATTDKPKTTKLPITSTKIISTTTIPIITTTTQSPGIISSALNYIYSLFGFGGTTNTVITTTSLPFISNIQLPPDVIIGNNSEYMFTNGTVISPAELEVMLNKMGITMYPPTTQAPGWISGIITSTAGTISTFVSAFINEFNTNFNNRNNASISKVKGVLDSEVDGGVFENSITTMASSLSTIKSSTSSAPYDMLTGLMSAITNYGRKKRDLNNDLDIIFNNIFSLSKNSSLDINNIQILEKLFNQILSNEDMLRYTMNYLTKNTNYSSKEKFQLSRVAFQTANSIMKDTNISKMITDRIKKMSEVKSYPDEYEDTYIEDMGKSMKEMAKSMATIFNTIIENVLQNTNDYSQLSETDMIKRMHDDGYQLGLKMGFVVKPIIFNLNMIIKRLEKRKKRFAECINSLQCFKDILGKQS</sequence>
<dbReference type="Proteomes" id="UP000038045">
    <property type="component" value="Unplaced"/>
</dbReference>
<dbReference type="WBParaSite" id="PTRK_0000523500.1">
    <property type="protein sequence ID" value="PTRK_0000523500.1"/>
    <property type="gene ID" value="PTRK_0000523500"/>
</dbReference>
<proteinExistence type="predicted"/>
<evidence type="ECO:0000313" key="3">
    <source>
        <dbReference type="WBParaSite" id="PTRK_0000523500.1"/>
    </source>
</evidence>
<evidence type="ECO:0000256" key="1">
    <source>
        <dbReference type="SAM" id="MobiDB-lite"/>
    </source>
</evidence>
<keyword evidence="2" id="KW-1185">Reference proteome</keyword>
<organism evidence="2 3">
    <name type="scientific">Parastrongyloides trichosuri</name>
    <name type="common">Possum-specific nematode worm</name>
    <dbReference type="NCBI Taxonomy" id="131310"/>
    <lineage>
        <taxon>Eukaryota</taxon>
        <taxon>Metazoa</taxon>
        <taxon>Ecdysozoa</taxon>
        <taxon>Nematoda</taxon>
        <taxon>Chromadorea</taxon>
        <taxon>Rhabditida</taxon>
        <taxon>Tylenchina</taxon>
        <taxon>Panagrolaimomorpha</taxon>
        <taxon>Strongyloidoidea</taxon>
        <taxon>Strongyloididae</taxon>
        <taxon>Parastrongyloides</taxon>
    </lineage>
</organism>
<accession>A0A0N4ZCI2</accession>
<dbReference type="AlphaFoldDB" id="A0A0N4ZCI2"/>
<reference evidence="3" key="1">
    <citation type="submission" date="2017-02" db="UniProtKB">
        <authorList>
            <consortium name="WormBaseParasite"/>
        </authorList>
    </citation>
    <scope>IDENTIFICATION</scope>
</reference>